<reference evidence="9 10" key="1">
    <citation type="journal article" date="2015" name="Proc. Natl. Acad. Sci. U.S.A.">
        <title>Expanded metabolic versatility of ubiquitous nitrite-oxidizing bacteria from the genus Nitrospira.</title>
        <authorList>
            <person name="Koch H."/>
            <person name="Lucker S."/>
            <person name="Albertsen M."/>
            <person name="Kitzinger K."/>
            <person name="Herbold C."/>
            <person name="Spieck E."/>
            <person name="Nielsen P.H."/>
            <person name="Wagner M."/>
            <person name="Daims H."/>
        </authorList>
    </citation>
    <scope>NUCLEOTIDE SEQUENCE [LARGE SCALE GENOMIC DNA]</scope>
    <source>
        <strain evidence="9 10">NSP M-1</strain>
    </source>
</reference>
<dbReference type="OrthoDB" id="9813638at2"/>
<gene>
    <name evidence="9" type="primary">treT</name>
    <name evidence="9" type="ORF">NITMOv2_3873</name>
</gene>
<evidence type="ECO:0000259" key="7">
    <source>
        <dbReference type="Pfam" id="PF00534"/>
    </source>
</evidence>
<dbReference type="Proteomes" id="UP000069205">
    <property type="component" value="Chromosome"/>
</dbReference>
<keyword evidence="3" id="KW-0313">Glucose metabolism</keyword>
<dbReference type="KEGG" id="nmv:NITMOv2_3873"/>
<feature type="domain" description="Glycosyl transferase family 1" evidence="7">
    <location>
        <begin position="207"/>
        <end position="374"/>
    </location>
</feature>
<evidence type="ECO:0000256" key="2">
    <source>
        <dbReference type="ARBA" id="ARBA00011738"/>
    </source>
</evidence>
<comment type="similarity">
    <text evidence="1">Belongs to the glycosyltransferase group 1 family. Glycosyltransferase 4 subfamily.</text>
</comment>
<dbReference type="InterPro" id="IPR052078">
    <property type="entry name" value="Trehalose_Metab_GTase"/>
</dbReference>
<dbReference type="Pfam" id="PF00534">
    <property type="entry name" value="Glycos_transf_1"/>
    <property type="match status" value="1"/>
</dbReference>
<accession>A0A0K2GH21</accession>
<dbReference type="RefSeq" id="WP_053381142.1">
    <property type="nucleotide sequence ID" value="NZ_CP011801.1"/>
</dbReference>
<name>A0A0K2GH21_NITMO</name>
<keyword evidence="5 9" id="KW-0808">Transferase</keyword>
<sequence length="401" mass="44859">MARELDDYRDVAPKGTIDFLYRLSESVAGRQFLHISAVRYGGGMAEILRRLIPILNALGVVARWEVLTGDQQFLEISRRMVHALQGREQELSEPMQQAYLKVNRRNAEALNLDADLVMIHDPQPAALVEHRKGGKWIWRCHLDLAQPQRRAWSFVRRFVLKYDAAIFSLDGFAQRLPIPKFMIYPSIDPLSAKNRELPRAEVSQALERLAIPRDKPILLQMTPFERVKDPMGTLRAYRLVKQHHACRLVLAGGGVAHNPEGEAVVAEIKNAAGNDPDVHVLQLPPEADLELNALQRAAAIVVHKPLREGFGIAVSEAMWKGKPVVGSVAGGLSAQIIDGVTGFLVHSEEGAAFRIRHLLNNPGLMQRMGGAGREHVRRNFLITRHLSEYLTLLNLFTGRLA</sequence>
<dbReference type="GO" id="GO:0006006">
    <property type="term" value="P:glucose metabolic process"/>
    <property type="evidence" value="ECO:0007669"/>
    <property type="project" value="UniProtKB-KW"/>
</dbReference>
<evidence type="ECO:0000313" key="9">
    <source>
        <dbReference type="EMBL" id="ALA60260.1"/>
    </source>
</evidence>
<evidence type="ECO:0000256" key="1">
    <source>
        <dbReference type="ARBA" id="ARBA00009481"/>
    </source>
</evidence>
<proteinExistence type="inferred from homology"/>
<evidence type="ECO:0000259" key="8">
    <source>
        <dbReference type="Pfam" id="PF21269"/>
    </source>
</evidence>
<evidence type="ECO:0000256" key="6">
    <source>
        <dbReference type="ARBA" id="ARBA00023277"/>
    </source>
</evidence>
<dbReference type="STRING" id="42253.NITMOv2_3873"/>
<dbReference type="InterPro" id="IPR049438">
    <property type="entry name" value="TreT_GT1"/>
</dbReference>
<evidence type="ECO:0000256" key="4">
    <source>
        <dbReference type="ARBA" id="ARBA00022676"/>
    </source>
</evidence>
<comment type="subunit">
    <text evidence="2">Homodimer.</text>
</comment>
<evidence type="ECO:0000256" key="5">
    <source>
        <dbReference type="ARBA" id="ARBA00022679"/>
    </source>
</evidence>
<dbReference type="SUPFAM" id="SSF53756">
    <property type="entry name" value="UDP-Glycosyltransferase/glycogen phosphorylase"/>
    <property type="match status" value="1"/>
</dbReference>
<evidence type="ECO:0000256" key="3">
    <source>
        <dbReference type="ARBA" id="ARBA00022526"/>
    </source>
</evidence>
<dbReference type="Pfam" id="PF21269">
    <property type="entry name" value="TreT_GT1"/>
    <property type="match status" value="1"/>
</dbReference>
<dbReference type="GO" id="GO:0102986">
    <property type="term" value="F:trehalose synthase activity"/>
    <property type="evidence" value="ECO:0007669"/>
    <property type="project" value="UniProtKB-EC"/>
</dbReference>
<organism evidence="9 10">
    <name type="scientific">Nitrospira moscoviensis</name>
    <dbReference type="NCBI Taxonomy" id="42253"/>
    <lineage>
        <taxon>Bacteria</taxon>
        <taxon>Pseudomonadati</taxon>
        <taxon>Nitrospirota</taxon>
        <taxon>Nitrospiria</taxon>
        <taxon>Nitrospirales</taxon>
        <taxon>Nitrospiraceae</taxon>
        <taxon>Nitrospira</taxon>
    </lineage>
</organism>
<dbReference type="PANTHER" id="PTHR47779:SF1">
    <property type="entry name" value="SYNTHASE (CCG-9), PUTATIVE (AFU_ORTHOLOGUE AFUA_3G12100)-RELATED"/>
    <property type="match status" value="1"/>
</dbReference>
<dbReference type="EMBL" id="CP011801">
    <property type="protein sequence ID" value="ALA60260.1"/>
    <property type="molecule type" value="Genomic_DNA"/>
</dbReference>
<protein>
    <submittedName>
        <fullName evidence="9">Trehalose synthase</fullName>
        <ecNumber evidence="9">2.4.1.245</ecNumber>
    </submittedName>
</protein>
<dbReference type="PANTHER" id="PTHR47779">
    <property type="entry name" value="SYNTHASE (CCG-9), PUTATIVE (AFU_ORTHOLOGUE AFUA_3G12100)-RELATED"/>
    <property type="match status" value="1"/>
</dbReference>
<dbReference type="InterPro" id="IPR001296">
    <property type="entry name" value="Glyco_trans_1"/>
</dbReference>
<dbReference type="PATRIC" id="fig|42253.5.peg.3817"/>
<feature type="domain" description="Trehalose synthase N-terminal" evidence="8">
    <location>
        <begin position="34"/>
        <end position="174"/>
    </location>
</feature>
<dbReference type="EC" id="2.4.1.245" evidence="9"/>
<keyword evidence="4 9" id="KW-0328">Glycosyltransferase</keyword>
<evidence type="ECO:0000313" key="10">
    <source>
        <dbReference type="Proteomes" id="UP000069205"/>
    </source>
</evidence>
<dbReference type="Gene3D" id="3.40.50.2000">
    <property type="entry name" value="Glycogen Phosphorylase B"/>
    <property type="match status" value="2"/>
</dbReference>
<dbReference type="AlphaFoldDB" id="A0A0K2GH21"/>
<keyword evidence="6" id="KW-0119">Carbohydrate metabolism</keyword>
<keyword evidence="10" id="KW-1185">Reference proteome</keyword>